<comment type="caution">
    <text evidence="1">The sequence shown here is derived from an EMBL/GenBank/DDBJ whole genome shotgun (WGS) entry which is preliminary data.</text>
</comment>
<accession>A0ABP9BLY6</accession>
<gene>
    <name evidence="1" type="ORF">GCM10023307_22060</name>
</gene>
<dbReference type="Proteomes" id="UP001499959">
    <property type="component" value="Unassembled WGS sequence"/>
</dbReference>
<protein>
    <submittedName>
        <fullName evidence="1">Uncharacterized protein</fullName>
    </submittedName>
</protein>
<dbReference type="EMBL" id="BAABJE010000010">
    <property type="protein sequence ID" value="GAA4795798.1"/>
    <property type="molecule type" value="Genomic_DNA"/>
</dbReference>
<name>A0ABP9BLY6_9GAMM</name>
<organism evidence="1 2">
    <name type="scientific">Lysobacter hankyongensis</name>
    <dbReference type="NCBI Taxonomy" id="1176535"/>
    <lineage>
        <taxon>Bacteria</taxon>
        <taxon>Pseudomonadati</taxon>
        <taxon>Pseudomonadota</taxon>
        <taxon>Gammaproteobacteria</taxon>
        <taxon>Lysobacterales</taxon>
        <taxon>Lysobacteraceae</taxon>
        <taxon>Lysobacter</taxon>
    </lineage>
</organism>
<evidence type="ECO:0000313" key="1">
    <source>
        <dbReference type="EMBL" id="GAA4795798.1"/>
    </source>
</evidence>
<sequence length="271" mass="30351">MDKERVVEIITQLVSELGPITGSKLSSLLRKADGSWNPSAYGVPTLGVFISSFVPQVSEVGRAGLDPLYGIHHADRDIVTAAVEDIWRAWSSPNSKLAVEVSASTGELRTVERHQPITTGWARLATPDADAHRSMARDFIALQFPSGDPELSELITPDTYWWQTWFKQIRQRKLARVWSDFRRARLFAEFERAVSLATISPEADASARLLVRRWGSLGAELHETLALRSESPNKSELRTIAMLAIEEMNDDELLALRLPLGLVLRAIKRNR</sequence>
<evidence type="ECO:0000313" key="2">
    <source>
        <dbReference type="Proteomes" id="UP001499959"/>
    </source>
</evidence>
<dbReference type="RefSeq" id="WP_345303375.1">
    <property type="nucleotide sequence ID" value="NZ_BAABJE010000010.1"/>
</dbReference>
<proteinExistence type="predicted"/>
<keyword evidence="2" id="KW-1185">Reference proteome</keyword>
<reference evidence="2" key="1">
    <citation type="journal article" date="2019" name="Int. J. Syst. Evol. Microbiol.">
        <title>The Global Catalogue of Microorganisms (GCM) 10K type strain sequencing project: providing services to taxonomists for standard genome sequencing and annotation.</title>
        <authorList>
            <consortium name="The Broad Institute Genomics Platform"/>
            <consortium name="The Broad Institute Genome Sequencing Center for Infectious Disease"/>
            <person name="Wu L."/>
            <person name="Ma J."/>
        </authorList>
    </citation>
    <scope>NUCLEOTIDE SEQUENCE [LARGE SCALE GENOMIC DNA]</scope>
    <source>
        <strain evidence="2">JCM 18204</strain>
    </source>
</reference>